<reference evidence="1 2" key="1">
    <citation type="submission" date="2017-06" db="EMBL/GenBank/DDBJ databases">
        <authorList>
            <person name="Kim H.J."/>
            <person name="Triplett B.A."/>
        </authorList>
    </citation>
    <scope>NUCLEOTIDE SEQUENCE [LARGE SCALE GENOMIC DNA]</scope>
    <source>
        <strain evidence="1 2">DSM 11445</strain>
    </source>
</reference>
<dbReference type="EMBL" id="FZON01000012">
    <property type="protein sequence ID" value="SNS36140.1"/>
    <property type="molecule type" value="Genomic_DNA"/>
</dbReference>
<protein>
    <submittedName>
        <fullName evidence="1">Uncharacterized protein</fullName>
    </submittedName>
</protein>
<evidence type="ECO:0000313" key="2">
    <source>
        <dbReference type="Proteomes" id="UP000198440"/>
    </source>
</evidence>
<gene>
    <name evidence="1" type="ORF">SAMN04488078_101237</name>
</gene>
<dbReference type="RefSeq" id="WP_281256090.1">
    <property type="nucleotide sequence ID" value="NZ_FZON01000012.1"/>
</dbReference>
<accession>A0A239DUI6</accession>
<dbReference type="Proteomes" id="UP000198440">
    <property type="component" value="Unassembled WGS sequence"/>
</dbReference>
<dbReference type="AlphaFoldDB" id="A0A239DUI6"/>
<evidence type="ECO:0000313" key="1">
    <source>
        <dbReference type="EMBL" id="SNS36140.1"/>
    </source>
</evidence>
<organism evidence="1 2">
    <name type="scientific">Antarctobacter heliothermus</name>
    <dbReference type="NCBI Taxonomy" id="74033"/>
    <lineage>
        <taxon>Bacteria</taxon>
        <taxon>Pseudomonadati</taxon>
        <taxon>Pseudomonadota</taxon>
        <taxon>Alphaproteobacteria</taxon>
        <taxon>Rhodobacterales</taxon>
        <taxon>Roseobacteraceae</taxon>
        <taxon>Antarctobacter</taxon>
    </lineage>
</organism>
<name>A0A239DUI6_9RHOB</name>
<sequence length="41" mass="4786">MIDPVAYLPDLWRAPDPARRIFANARGRVFPEKRRAGVCFR</sequence>
<proteinExistence type="predicted"/>